<dbReference type="Proteomes" id="UP000326458">
    <property type="component" value="Unassembled WGS sequence"/>
</dbReference>
<feature type="domain" description="Tyrosine-protein kinase catalytic" evidence="5">
    <location>
        <begin position="418"/>
        <end position="632"/>
    </location>
</feature>
<dbReference type="Pfam" id="PF07714">
    <property type="entry name" value="PK_Tyr_Ser-Thr"/>
    <property type="match status" value="1"/>
</dbReference>
<dbReference type="EMBL" id="VCEA01000003">
    <property type="protein sequence ID" value="KAB0345327.1"/>
    <property type="molecule type" value="Genomic_DNA"/>
</dbReference>
<name>A0A5N3V862_MUNMU</name>
<feature type="region of interest" description="Disordered" evidence="4">
    <location>
        <begin position="176"/>
        <end position="239"/>
    </location>
</feature>
<dbReference type="InterPro" id="IPR011009">
    <property type="entry name" value="Kinase-like_dom_sf"/>
</dbReference>
<organism evidence="6 7">
    <name type="scientific">Muntiacus muntjak</name>
    <name type="common">Barking deer</name>
    <name type="synonym">Indian muntjac</name>
    <dbReference type="NCBI Taxonomy" id="9888"/>
    <lineage>
        <taxon>Eukaryota</taxon>
        <taxon>Metazoa</taxon>
        <taxon>Chordata</taxon>
        <taxon>Craniata</taxon>
        <taxon>Vertebrata</taxon>
        <taxon>Euteleostomi</taxon>
        <taxon>Mammalia</taxon>
        <taxon>Eutheria</taxon>
        <taxon>Laurasiatheria</taxon>
        <taxon>Artiodactyla</taxon>
        <taxon>Ruminantia</taxon>
        <taxon>Pecora</taxon>
        <taxon>Cervidae</taxon>
        <taxon>Muntiacinae</taxon>
        <taxon>Muntiacus</taxon>
    </lineage>
</organism>
<dbReference type="SUPFAM" id="SSF56112">
    <property type="entry name" value="Protein kinase-like (PK-like)"/>
    <property type="match status" value="1"/>
</dbReference>
<evidence type="ECO:0000313" key="7">
    <source>
        <dbReference type="Proteomes" id="UP000326458"/>
    </source>
</evidence>
<dbReference type="PANTHER" id="PTHR24416">
    <property type="entry name" value="TYROSINE-PROTEIN KINASE RECEPTOR"/>
    <property type="match status" value="1"/>
</dbReference>
<evidence type="ECO:0000256" key="4">
    <source>
        <dbReference type="SAM" id="MobiDB-lite"/>
    </source>
</evidence>
<comment type="caution">
    <text evidence="6">The sequence shown here is derived from an EMBL/GenBank/DDBJ whole genome shotgun (WGS) entry which is preliminary data.</text>
</comment>
<keyword evidence="2" id="KW-0067">ATP-binding</keyword>
<evidence type="ECO:0000313" key="6">
    <source>
        <dbReference type="EMBL" id="KAB0345327.1"/>
    </source>
</evidence>
<sequence length="689" mass="72625">SPILVLAAPSPWGLSITILPSSFEPASPLNPPGTEGRWLFSICRARSWLGPSLAAVWISAHGASGSKGAKNHLSLAHGIFVSAVFSLGCGRAVLHPYPRGAAGRGGLGGPGPPPIAAPAGRRWEIFGAAEERAATNGVEGVPGSWRWAGGGEMVGEPPTSFRFLRTGEPRPLLVAAAGGSRASLKRQDRGGLRPPTGGRASSPRGQQPRVSRQVQGAAERRGPPTVPAGGSARKGWGQPGNAEVGAKLGWVAAGGFAGGGGTFRCTLEEGSGAALRFLAGSDASETDIPWTDEERVVFVIHPNSEFCLQLLAVLLLIVMESHGEVEIRLNLNCCLCLLKICQCQAELQLANCMCPEGMELTADNVTCMERSFSLANLPTPSGPLILMVAVVVVLTLSLPTVCGSWMLPPGLMEVSSANFILLTLAHGVFGEDYEGLVIGLPGDPSLLQVTIKTLPELCCPQDGLDFLTKALIMGSAIRTSEYCECIRATSGLILLELVSGGDMKGFLSQVKTSGWDIAEGCHHLEENHFIHRNCLLSGTGFSQVAKIGDFCMQAISTGPVITTRGPRLCGGRGPEASLEGIFTSKTDSCILEHLQYSTQVEPLLRYLPIKEHCCAEFTPFNGINPSWGRKALGSLSLGGLRSPQAQELSLGRLKNLGGSLLGPQLPFDLKSPESRSNQAWNLWNLTSGS</sequence>
<evidence type="ECO:0000256" key="3">
    <source>
        <dbReference type="ARBA" id="ARBA00023170"/>
    </source>
</evidence>
<feature type="compositionally biased region" description="Polar residues" evidence="4">
    <location>
        <begin position="203"/>
        <end position="214"/>
    </location>
</feature>
<dbReference type="InterPro" id="IPR001245">
    <property type="entry name" value="Ser-Thr/Tyr_kinase_cat_dom"/>
</dbReference>
<dbReference type="GO" id="GO:0005886">
    <property type="term" value="C:plasma membrane"/>
    <property type="evidence" value="ECO:0007669"/>
    <property type="project" value="TreeGrafter"/>
</dbReference>
<dbReference type="GO" id="GO:0007169">
    <property type="term" value="P:cell surface receptor protein tyrosine kinase signaling pathway"/>
    <property type="evidence" value="ECO:0007669"/>
    <property type="project" value="TreeGrafter"/>
</dbReference>
<protein>
    <recommendedName>
        <fullName evidence="5">Tyrosine-protein kinase catalytic domain-containing protein</fullName>
    </recommendedName>
</protein>
<dbReference type="SMART" id="SM00219">
    <property type="entry name" value="TyrKc"/>
    <property type="match status" value="1"/>
</dbReference>
<keyword evidence="1" id="KW-0547">Nucleotide-binding</keyword>
<dbReference type="GO" id="GO:0042127">
    <property type="term" value="P:regulation of cell population proliferation"/>
    <property type="evidence" value="ECO:0007669"/>
    <property type="project" value="TreeGrafter"/>
</dbReference>
<feature type="non-terminal residue" evidence="6">
    <location>
        <position position="1"/>
    </location>
</feature>
<dbReference type="GO" id="GO:0043235">
    <property type="term" value="C:receptor complex"/>
    <property type="evidence" value="ECO:0007669"/>
    <property type="project" value="TreeGrafter"/>
</dbReference>
<gene>
    <name evidence="6" type="ORF">FD754_022253</name>
</gene>
<dbReference type="Gene3D" id="3.30.200.20">
    <property type="entry name" value="Phosphorylase Kinase, domain 1"/>
    <property type="match status" value="1"/>
</dbReference>
<accession>A0A5N3V862</accession>
<reference evidence="6 7" key="1">
    <citation type="submission" date="2019-06" db="EMBL/GenBank/DDBJ databases">
        <title>Discovery of a novel chromosome fission-fusion reversal in muntjac.</title>
        <authorList>
            <person name="Mudd A.B."/>
            <person name="Bredeson J.V."/>
            <person name="Baum R."/>
            <person name="Hockemeyer D."/>
            <person name="Rokhsar D.S."/>
        </authorList>
    </citation>
    <scope>NUCLEOTIDE SEQUENCE [LARGE SCALE GENOMIC DNA]</scope>
    <source>
        <strain evidence="6">UTSW_UCB_Mm</strain>
        <tissue evidence="6">Fibroblast cell line</tissue>
    </source>
</reference>
<dbReference type="GO" id="GO:0004714">
    <property type="term" value="F:transmembrane receptor protein tyrosine kinase activity"/>
    <property type="evidence" value="ECO:0007669"/>
    <property type="project" value="TreeGrafter"/>
</dbReference>
<dbReference type="GO" id="GO:0045664">
    <property type="term" value="P:regulation of neuron differentiation"/>
    <property type="evidence" value="ECO:0007669"/>
    <property type="project" value="TreeGrafter"/>
</dbReference>
<evidence type="ECO:0000256" key="2">
    <source>
        <dbReference type="ARBA" id="ARBA00022840"/>
    </source>
</evidence>
<dbReference type="GO" id="GO:0005524">
    <property type="term" value="F:ATP binding"/>
    <property type="evidence" value="ECO:0007669"/>
    <property type="project" value="UniProtKB-KW"/>
</dbReference>
<proteinExistence type="predicted"/>
<keyword evidence="3" id="KW-0675">Receptor</keyword>
<keyword evidence="7" id="KW-1185">Reference proteome</keyword>
<dbReference type="InterPro" id="IPR020635">
    <property type="entry name" value="Tyr_kinase_cat_dom"/>
</dbReference>
<dbReference type="PANTHER" id="PTHR24416:SF294">
    <property type="entry name" value="LEUKOCYTE TYROSINE KINASE RECEPTOR"/>
    <property type="match status" value="1"/>
</dbReference>
<dbReference type="AlphaFoldDB" id="A0A5N3V862"/>
<evidence type="ECO:0000259" key="5">
    <source>
        <dbReference type="SMART" id="SM00219"/>
    </source>
</evidence>
<evidence type="ECO:0000256" key="1">
    <source>
        <dbReference type="ARBA" id="ARBA00022741"/>
    </source>
</evidence>
<dbReference type="InterPro" id="IPR050122">
    <property type="entry name" value="RTK"/>
</dbReference>